<gene>
    <name evidence="1" type="ORF">H0241_22980</name>
</gene>
<dbReference type="Proteomes" id="UP000558284">
    <property type="component" value="Unassembled WGS sequence"/>
</dbReference>
<dbReference type="AlphaFoldDB" id="A0A838BCN9"/>
<protein>
    <submittedName>
        <fullName evidence="1">Uncharacterized protein</fullName>
    </submittedName>
</protein>
<sequence>MDVEDEVAWQEAISLVKCPVDWVAETDFGDEEHGSVGRLEFEWARAVDAVAVTGIESQLAMDYYLYRTFLMEPDWDGALINLRERRPEAVRLYMEGIGRMAGLIFLSPSYNGKHFVPNVEPTAVVERSKNGPSLFFKDYDPQALKSSFWIWFESVFDVDEDRRYEKDDQLTFRSAEHFPLWSDFLAKHQVRIAFDTMLPIGAVKGEIVQHVAMDIAIDMRTGHSYPVTEAEAAVIMKGLWSQPVKLS</sequence>
<accession>A0A838BCN9</accession>
<dbReference type="RefSeq" id="WP_181060122.1">
    <property type="nucleotide sequence ID" value="NZ_JACDTY010000012.1"/>
</dbReference>
<comment type="caution">
    <text evidence="1">The sequence shown here is derived from an EMBL/GenBank/DDBJ whole genome shotgun (WGS) entry which is preliminary data.</text>
</comment>
<evidence type="ECO:0000313" key="1">
    <source>
        <dbReference type="EMBL" id="MBA1143090.1"/>
    </source>
</evidence>
<reference evidence="1 2" key="1">
    <citation type="submission" date="2020-07" db="EMBL/GenBank/DDBJ databases">
        <title>Definition of the novel symbiovar canariense within Mesorhizobium novociceri, a new species of genus Mesorhizobium nodulating Cicer canariense in the Caldera de Taburiente National Park (La Palma, Canary Islands).</title>
        <authorList>
            <person name="Leon-Barrios M."/>
            <person name="Perez-Yepez J."/>
            <person name="Flores-Felix J.D."/>
            <person name="Ramirez-Baena M.H."/>
            <person name="Pulido-Suarez L."/>
            <person name="Igual J.M."/>
            <person name="Velazquez E."/>
            <person name="Peix A."/>
        </authorList>
    </citation>
    <scope>NUCLEOTIDE SEQUENCE [LARGE SCALE GENOMIC DNA]</scope>
    <source>
        <strain evidence="1 2">CCANP35</strain>
    </source>
</reference>
<dbReference type="EMBL" id="JACDTY010000012">
    <property type="protein sequence ID" value="MBA1143090.1"/>
    <property type="molecule type" value="Genomic_DNA"/>
</dbReference>
<evidence type="ECO:0000313" key="2">
    <source>
        <dbReference type="Proteomes" id="UP000558284"/>
    </source>
</evidence>
<name>A0A838BCN9_9HYPH</name>
<organism evidence="1 2">
    <name type="scientific">Mesorhizobium neociceri</name>
    <dbReference type="NCBI Taxonomy" id="1307853"/>
    <lineage>
        <taxon>Bacteria</taxon>
        <taxon>Pseudomonadati</taxon>
        <taxon>Pseudomonadota</taxon>
        <taxon>Alphaproteobacteria</taxon>
        <taxon>Hyphomicrobiales</taxon>
        <taxon>Phyllobacteriaceae</taxon>
        <taxon>Mesorhizobium</taxon>
    </lineage>
</organism>
<proteinExistence type="predicted"/>
<keyword evidence="2" id="KW-1185">Reference proteome</keyword>